<dbReference type="PANTHER" id="PTHR22916:SF51">
    <property type="entry name" value="GLYCOSYLTRANSFERASE EPSH-RELATED"/>
    <property type="match status" value="1"/>
</dbReference>
<evidence type="ECO:0000259" key="3">
    <source>
        <dbReference type="Pfam" id="PF00535"/>
    </source>
</evidence>
<dbReference type="Gene3D" id="3.40.50.2000">
    <property type="entry name" value="Glycogen Phosphorylase B"/>
    <property type="match status" value="2"/>
</dbReference>
<keyword evidence="1 4" id="KW-0328">Glycosyltransferase</keyword>
<accession>A0A1E3AWQ9</accession>
<comment type="caution">
    <text evidence="4">The sequence shown here is derived from an EMBL/GenBank/DDBJ whole genome shotgun (WGS) entry which is preliminary data.</text>
</comment>
<reference evidence="4 5" key="1">
    <citation type="submission" date="2016-07" db="EMBL/GenBank/DDBJ databases">
        <title>Characterization of isolates of Eisenbergiella tayi derived from blood cultures, using whole genome sequencing.</title>
        <authorList>
            <person name="Burdz T."/>
            <person name="Wiebe D."/>
            <person name="Huynh C."/>
            <person name="Bernard K."/>
        </authorList>
    </citation>
    <scope>NUCLEOTIDE SEQUENCE [LARGE SCALE GENOMIC DNA]</scope>
    <source>
        <strain evidence="4 5">NML 120489</strain>
    </source>
</reference>
<sequence>MKKILFLTSADLMKSYYSGGEHACKNNLKFLQNIYGKENVDILFFSEWKGKLPEHYYAYKRLRRWKAILAQTMGYKMYFPWKEREITNLIIHINPDIVFFDGSLSGNLLPKIPDSIYTVVFEHNFEKKYYYLKMKHEGLIYALGYFAVSKCERIAVSECDTLICISERDSSEIYNEYGRKADAILPVTFENHFDSKKVVHKISKKELLFIGSNFGPNYDGILWFINCVMPDLPDFTLYVVGKDFERSKQYLEQKNVIVIGTVENLEDYYYRFPVIVIPVLYGSGMKVKTAEAMMYGRTIFATDEALEGYETENVKGVFRCNSQREFIESIKWFYKTQVPFFQEEVYRLYLDKYSSEAGLMILKNVLPSENNKNSIDELVSVITPLYNTENYVEECIKSVICQSYKNWELIIVDDGSTDRSGDICEIYSKIDRRIKVFHQNNGGQSKARNLALKKCSGHYYIFLDSDDRLADNAIENLYSAITSYKADICYGGIRLFGIGKEQELYHCGHISILDSREACRRMFLHDGLDSNTFAKIYKAELWADVRFPEGTIFEDVPIMYKIVLKSKKNVQCDFCVYEQRSREGSTTRSEFSNAKKIYTCYSWNVYQDILNCCPALREAAYMYYLYSVVDNFINLSCSRNRKDYKEYQMELKQIIIKNFGLIMTAHVFKARRLRIICCLCGLGEKASGVMQLLKHICNRQLGGRK</sequence>
<proteinExistence type="predicted"/>
<dbReference type="GO" id="GO:0016757">
    <property type="term" value="F:glycosyltransferase activity"/>
    <property type="evidence" value="ECO:0007669"/>
    <property type="project" value="UniProtKB-KW"/>
</dbReference>
<dbReference type="SUPFAM" id="SSF53756">
    <property type="entry name" value="UDP-Glycosyltransferase/glycogen phosphorylase"/>
    <property type="match status" value="1"/>
</dbReference>
<dbReference type="EMBL" id="MCGI01000001">
    <property type="protein sequence ID" value="ODM13147.1"/>
    <property type="molecule type" value="Genomic_DNA"/>
</dbReference>
<evidence type="ECO:0000256" key="2">
    <source>
        <dbReference type="ARBA" id="ARBA00022679"/>
    </source>
</evidence>
<organism evidence="4 5">
    <name type="scientific">Eisenbergiella tayi</name>
    <dbReference type="NCBI Taxonomy" id="1432052"/>
    <lineage>
        <taxon>Bacteria</taxon>
        <taxon>Bacillati</taxon>
        <taxon>Bacillota</taxon>
        <taxon>Clostridia</taxon>
        <taxon>Lachnospirales</taxon>
        <taxon>Lachnospiraceae</taxon>
        <taxon>Eisenbergiella</taxon>
    </lineage>
</organism>
<evidence type="ECO:0000256" key="1">
    <source>
        <dbReference type="ARBA" id="ARBA00022676"/>
    </source>
</evidence>
<dbReference type="Pfam" id="PF00535">
    <property type="entry name" value="Glycos_transf_2"/>
    <property type="match status" value="1"/>
</dbReference>
<dbReference type="Gene3D" id="3.90.550.10">
    <property type="entry name" value="Spore Coat Polysaccharide Biosynthesis Protein SpsA, Chain A"/>
    <property type="match status" value="1"/>
</dbReference>
<dbReference type="EC" id="2.4.-.-" evidence="4"/>
<dbReference type="InterPro" id="IPR029044">
    <property type="entry name" value="Nucleotide-diphossugar_trans"/>
</dbReference>
<dbReference type="InterPro" id="IPR001173">
    <property type="entry name" value="Glyco_trans_2-like"/>
</dbReference>
<dbReference type="CDD" id="cd00761">
    <property type="entry name" value="Glyco_tranf_GTA_type"/>
    <property type="match status" value="1"/>
</dbReference>
<evidence type="ECO:0000313" key="5">
    <source>
        <dbReference type="Proteomes" id="UP000095003"/>
    </source>
</evidence>
<dbReference type="PANTHER" id="PTHR22916">
    <property type="entry name" value="GLYCOSYLTRANSFERASE"/>
    <property type="match status" value="1"/>
</dbReference>
<gene>
    <name evidence="4" type="primary">epsJ_1</name>
    <name evidence="4" type="ORF">BEH84_00862</name>
</gene>
<dbReference type="AlphaFoldDB" id="A0A1E3AWQ9"/>
<feature type="domain" description="Glycosyltransferase 2-like" evidence="3">
    <location>
        <begin position="380"/>
        <end position="501"/>
    </location>
</feature>
<name>A0A1E3AWQ9_9FIRM</name>
<evidence type="ECO:0000313" key="4">
    <source>
        <dbReference type="EMBL" id="ODM13147.1"/>
    </source>
</evidence>
<dbReference type="GeneID" id="93305388"/>
<protein>
    <submittedName>
        <fullName evidence="4">Putative glycosyltransferase EpsJ</fullName>
        <ecNumber evidence="4">2.4.-.-</ecNumber>
    </submittedName>
</protein>
<dbReference type="Pfam" id="PF13692">
    <property type="entry name" value="Glyco_trans_1_4"/>
    <property type="match status" value="1"/>
</dbReference>
<dbReference type="SUPFAM" id="SSF53448">
    <property type="entry name" value="Nucleotide-diphospho-sugar transferases"/>
    <property type="match status" value="1"/>
</dbReference>
<dbReference type="RefSeq" id="WP_071698872.1">
    <property type="nucleotide sequence ID" value="NZ_DBGDOY010000047.1"/>
</dbReference>
<keyword evidence="2 4" id="KW-0808">Transferase</keyword>
<dbReference type="Proteomes" id="UP000095003">
    <property type="component" value="Unassembled WGS sequence"/>
</dbReference>